<dbReference type="AlphaFoldDB" id="A0A1G7BXU4"/>
<sequence>MIGITGATGGVGSRTARHLLAAGRDDVVALARRPEAVPAAPGLTARRADYDDPASLTDAMHGLDALVLVSSDGLSETMERHHRNVIAAAVEAGIGYVAYTSILDIAADSHFYYSPGHRATEALLAESGVPHCNARTSVFADFFTETWLDAARAGGELALPLGEGVMSLVARDDVARGLAAVVLARVEGVVDLTGPAALTGEQIAAAASETGAPVRFTPIEDGDYRATLADEGEPAWLIEAYASMFTSVRHARFATAPGDIERLTGKPPMDFAAYLRG</sequence>
<dbReference type="STRING" id="58114.SAMN05216270_11836"/>
<dbReference type="InterPro" id="IPR036291">
    <property type="entry name" value="NAD(P)-bd_dom_sf"/>
</dbReference>
<organism evidence="2 3">
    <name type="scientific">Glycomyces harbinensis</name>
    <dbReference type="NCBI Taxonomy" id="58114"/>
    <lineage>
        <taxon>Bacteria</taxon>
        <taxon>Bacillati</taxon>
        <taxon>Actinomycetota</taxon>
        <taxon>Actinomycetes</taxon>
        <taxon>Glycomycetales</taxon>
        <taxon>Glycomycetaceae</taxon>
        <taxon>Glycomyces</taxon>
    </lineage>
</organism>
<dbReference type="Gene3D" id="3.90.25.10">
    <property type="entry name" value="UDP-galactose 4-epimerase, domain 1"/>
    <property type="match status" value="1"/>
</dbReference>
<dbReference type="OrthoDB" id="3243290at2"/>
<dbReference type="InterPro" id="IPR052718">
    <property type="entry name" value="NmrA-type_oxidoreductase"/>
</dbReference>
<evidence type="ECO:0000313" key="2">
    <source>
        <dbReference type="EMBL" id="SDE31853.1"/>
    </source>
</evidence>
<gene>
    <name evidence="2" type="ORF">SAMN05216270_11836</name>
</gene>
<dbReference type="Gene3D" id="3.40.50.720">
    <property type="entry name" value="NAD(P)-binding Rossmann-like Domain"/>
    <property type="match status" value="1"/>
</dbReference>
<feature type="domain" description="NAD(P)-binding" evidence="1">
    <location>
        <begin position="6"/>
        <end position="182"/>
    </location>
</feature>
<dbReference type="PANTHER" id="PTHR47129:SF1">
    <property type="entry name" value="NMRA-LIKE DOMAIN-CONTAINING PROTEIN"/>
    <property type="match status" value="1"/>
</dbReference>
<dbReference type="RefSeq" id="WP_091039881.1">
    <property type="nucleotide sequence ID" value="NZ_FNAD01000018.1"/>
</dbReference>
<protein>
    <submittedName>
        <fullName evidence="2">NAD(P)H dehydrogenase (Quinone)</fullName>
    </submittedName>
</protein>
<reference evidence="3" key="1">
    <citation type="submission" date="2016-10" db="EMBL/GenBank/DDBJ databases">
        <authorList>
            <person name="Varghese N."/>
            <person name="Submissions S."/>
        </authorList>
    </citation>
    <scope>NUCLEOTIDE SEQUENCE [LARGE SCALE GENOMIC DNA]</scope>
    <source>
        <strain evidence="3">CGMCC 4.3516</strain>
    </source>
</reference>
<name>A0A1G7BXU4_9ACTN</name>
<dbReference type="Proteomes" id="UP000198949">
    <property type="component" value="Unassembled WGS sequence"/>
</dbReference>
<dbReference type="PANTHER" id="PTHR47129">
    <property type="entry name" value="QUINONE OXIDOREDUCTASE 2"/>
    <property type="match status" value="1"/>
</dbReference>
<dbReference type="EMBL" id="FNAD01000018">
    <property type="protein sequence ID" value="SDE31853.1"/>
    <property type="molecule type" value="Genomic_DNA"/>
</dbReference>
<proteinExistence type="predicted"/>
<dbReference type="Pfam" id="PF13460">
    <property type="entry name" value="NAD_binding_10"/>
    <property type="match status" value="1"/>
</dbReference>
<dbReference type="SUPFAM" id="SSF51735">
    <property type="entry name" value="NAD(P)-binding Rossmann-fold domains"/>
    <property type="match status" value="1"/>
</dbReference>
<keyword evidence="3" id="KW-1185">Reference proteome</keyword>
<evidence type="ECO:0000259" key="1">
    <source>
        <dbReference type="Pfam" id="PF13460"/>
    </source>
</evidence>
<evidence type="ECO:0000313" key="3">
    <source>
        <dbReference type="Proteomes" id="UP000198949"/>
    </source>
</evidence>
<dbReference type="InterPro" id="IPR016040">
    <property type="entry name" value="NAD(P)-bd_dom"/>
</dbReference>
<accession>A0A1G7BXU4</accession>